<keyword evidence="3" id="KW-0378">Hydrolase</keyword>
<keyword evidence="1" id="KW-0547">Nucleotide-binding</keyword>
<dbReference type="Pfam" id="PF00271">
    <property type="entry name" value="Helicase_C"/>
    <property type="match status" value="1"/>
</dbReference>
<dbReference type="PROSITE" id="PS51192">
    <property type="entry name" value="HELICASE_ATP_BIND_1"/>
    <property type="match status" value="1"/>
</dbReference>
<dbReference type="InterPro" id="IPR001650">
    <property type="entry name" value="Helicase_C-like"/>
</dbReference>
<dbReference type="InterPro" id="IPR045628">
    <property type="entry name" value="Lhr_WH_dom"/>
</dbReference>
<gene>
    <name evidence="12" type="ORF">EYH02_02460</name>
</gene>
<dbReference type="PIRSF" id="PIRSF037307">
    <property type="entry name" value="Lhr-like_helic_prd"/>
    <property type="match status" value="1"/>
</dbReference>
<proteinExistence type="inferred from homology"/>
<dbReference type="GO" id="GO:0016887">
    <property type="term" value="F:ATP hydrolysis activity"/>
    <property type="evidence" value="ECO:0007669"/>
    <property type="project" value="TreeGrafter"/>
</dbReference>
<reference evidence="12" key="1">
    <citation type="journal article" date="2020" name="ISME J.">
        <title>Gammaproteobacteria mediating utilization of methyl-, sulfur- and petroleum organic compounds in deep ocean hydrothermal plumes.</title>
        <authorList>
            <person name="Zhou Z."/>
            <person name="Liu Y."/>
            <person name="Pan J."/>
            <person name="Cron B.R."/>
            <person name="Toner B.M."/>
            <person name="Anantharaman K."/>
            <person name="Breier J.A."/>
            <person name="Dick G.J."/>
            <person name="Li M."/>
        </authorList>
    </citation>
    <scope>NUCLEOTIDE SEQUENCE</scope>
    <source>
        <strain evidence="12">SZUA-1435</strain>
    </source>
</reference>
<evidence type="ECO:0000256" key="9">
    <source>
        <dbReference type="ARBA" id="ARBA00093467"/>
    </source>
</evidence>
<evidence type="ECO:0000256" key="5">
    <source>
        <dbReference type="ARBA" id="ARBA00022840"/>
    </source>
</evidence>
<evidence type="ECO:0000313" key="13">
    <source>
        <dbReference type="Proteomes" id="UP000605805"/>
    </source>
</evidence>
<dbReference type="GO" id="GO:0006281">
    <property type="term" value="P:DNA repair"/>
    <property type="evidence" value="ECO:0007669"/>
    <property type="project" value="UniProtKB-KW"/>
</dbReference>
<keyword evidence="4 12" id="KW-0347">Helicase</keyword>
<keyword evidence="2" id="KW-0227">DNA damage</keyword>
<feature type="domain" description="Helicase C-terminal" evidence="11">
    <location>
        <begin position="250"/>
        <end position="403"/>
    </location>
</feature>
<dbReference type="Gene3D" id="3.40.50.300">
    <property type="entry name" value="P-loop containing nucleotide triphosphate hydrolases"/>
    <property type="match status" value="2"/>
</dbReference>
<dbReference type="Pfam" id="PF08494">
    <property type="entry name" value="DEAD_assoc"/>
    <property type="match status" value="1"/>
</dbReference>
<dbReference type="PROSITE" id="PS51194">
    <property type="entry name" value="HELICASE_CTER"/>
    <property type="match status" value="1"/>
</dbReference>
<dbReference type="InterPro" id="IPR011545">
    <property type="entry name" value="DEAD/DEAH_box_helicase_dom"/>
</dbReference>
<dbReference type="SMART" id="SM00487">
    <property type="entry name" value="DEXDc"/>
    <property type="match status" value="1"/>
</dbReference>
<dbReference type="InterPro" id="IPR027417">
    <property type="entry name" value="P-loop_NTPase"/>
</dbReference>
<organism evidence="12 13">
    <name type="scientific">Ignisphaera aggregans</name>
    <dbReference type="NCBI Taxonomy" id="334771"/>
    <lineage>
        <taxon>Archaea</taxon>
        <taxon>Thermoproteota</taxon>
        <taxon>Thermoprotei</taxon>
        <taxon>Desulfurococcales</taxon>
        <taxon>Desulfurococcaceae</taxon>
        <taxon>Ignisphaera</taxon>
    </lineage>
</organism>
<dbReference type="GO" id="GO:0004386">
    <property type="term" value="F:helicase activity"/>
    <property type="evidence" value="ECO:0007669"/>
    <property type="project" value="UniProtKB-KW"/>
</dbReference>
<keyword evidence="6" id="KW-0238">DNA-binding</keyword>
<evidence type="ECO:0000256" key="2">
    <source>
        <dbReference type="ARBA" id="ARBA00022763"/>
    </source>
</evidence>
<dbReference type="PANTHER" id="PTHR47962:SF5">
    <property type="entry name" value="ATP-DEPENDENT HELICASE LHR-RELATED"/>
    <property type="match status" value="1"/>
</dbReference>
<evidence type="ECO:0000256" key="3">
    <source>
        <dbReference type="ARBA" id="ARBA00022801"/>
    </source>
</evidence>
<dbReference type="AlphaFoldDB" id="A0A833DUY3"/>
<dbReference type="GO" id="GO:0005524">
    <property type="term" value="F:ATP binding"/>
    <property type="evidence" value="ECO:0007669"/>
    <property type="project" value="UniProtKB-KW"/>
</dbReference>
<evidence type="ECO:0000313" key="12">
    <source>
        <dbReference type="EMBL" id="HIP56920.1"/>
    </source>
</evidence>
<comment type="caution">
    <text evidence="12">The sequence shown here is derived from an EMBL/GenBank/DDBJ whole genome shotgun (WGS) entry which is preliminary data.</text>
</comment>
<evidence type="ECO:0000256" key="8">
    <source>
        <dbReference type="ARBA" id="ARBA00023235"/>
    </source>
</evidence>
<dbReference type="Pfam" id="PF19306">
    <property type="entry name" value="WHD_Lhr"/>
    <property type="match status" value="1"/>
</dbReference>
<keyword evidence="8" id="KW-0413">Isomerase</keyword>
<dbReference type="Pfam" id="PF00270">
    <property type="entry name" value="DEAD"/>
    <property type="match status" value="1"/>
</dbReference>
<dbReference type="SMART" id="SM00490">
    <property type="entry name" value="HELICc"/>
    <property type="match status" value="1"/>
</dbReference>
<dbReference type="EMBL" id="DQTV01000045">
    <property type="protein sequence ID" value="HIP56920.1"/>
    <property type="molecule type" value="Genomic_DNA"/>
</dbReference>
<evidence type="ECO:0000256" key="4">
    <source>
        <dbReference type="ARBA" id="ARBA00022806"/>
    </source>
</evidence>
<keyword evidence="7" id="KW-0234">DNA repair</keyword>
<evidence type="ECO:0000259" key="10">
    <source>
        <dbReference type="PROSITE" id="PS51192"/>
    </source>
</evidence>
<keyword evidence="5" id="KW-0067">ATP-binding</keyword>
<evidence type="ECO:0000259" key="11">
    <source>
        <dbReference type="PROSITE" id="PS51194"/>
    </source>
</evidence>
<feature type="domain" description="Helicase ATP-binding" evidence="10">
    <location>
        <begin position="34"/>
        <end position="212"/>
    </location>
</feature>
<dbReference type="Proteomes" id="UP000605805">
    <property type="component" value="Unassembled WGS sequence"/>
</dbReference>
<sequence length="971" mass="110653">MSCGTSTTLTRQALEMYTLLGFKELTEIQRNALRPLLESELDVLLIAPTGSGKTEAALIPLIVRIIMNRQVKGVKLLYITPLRALNRDILERITKIAARVGLSVDVWHGDTPHERRKRIREHPPDILITTPESLQYLLINERIVEHFRTLYAIIIDEVQELVENERGAELVCALERLDYRLGRHVRRIALSAAVGDENTIAQYIFSKRPYIVVRSYVQKQYDIKVISYDISHTITKPSEFLLAIPIVVSVLKDILENHRQALLFVNTRITAEALAYYLSKALQSGTIQGINIAVHHASLSRAVREEVERSLRQRILNLVIATSSLEMGIDIGSIDIVLHLYSPRQAKRLAQRVGRAGHRWNTISKGIIITPPLVTEIFESLTLARRTVERDYEPLTEKIAPLDVLAHQIVGIALEYGKVGIDTLLNILRRAPPFSELSVHELEEVIEFLCSLNLIKRYNEYIEATSRGKLYYLTTTPIVESKHYIAKSIIDGRVVGVLDEEFVATCNEGDILVLGGNVWRLVSLDLDKEEILLEPVTNPSEIKIPHWVGENIPVDWRVARETCSLIRRFCTLDEAKAVQVLKRYFADDKLIEYLLSIRKEVCRVYPRDNEFVIEIVKGNANVLAAFYHCQGSKVSETLSLLLTRLFRKSGEKVYGYKSHQLASVLLLGQTLGINTIRKVIADLARLGKDEIVKILEDELKETPIFKWRLLAVAKKLGMISKDASLRELKKHAEALRNVNIVVKEALRELISERLDIDTTMNLLDKIKSRHIRVKVYVANKPSRYLTEILSLTPFIELRTATSVIDDIIRESIKRRLLEREITLFCLSCLNSWNTKLSSLLKDTIDELNAIHISKHKISCPICGSQTLTLINNRDEIPVLRSALNKLKKGLRDPSQYTDDERRILKRAQTIANLIMDYGVFALIALQGKGVGPETAKRILARASTFNDLIKLIYESEKEFLRTYHYWNRTSK</sequence>
<dbReference type="InterPro" id="IPR017170">
    <property type="entry name" value="Lhr-like"/>
</dbReference>
<evidence type="ECO:0000256" key="1">
    <source>
        <dbReference type="ARBA" id="ARBA00022741"/>
    </source>
</evidence>
<accession>A0A833DUY3</accession>
<dbReference type="GO" id="GO:0003677">
    <property type="term" value="F:DNA binding"/>
    <property type="evidence" value="ECO:0007669"/>
    <property type="project" value="UniProtKB-KW"/>
</dbReference>
<name>A0A833DUY3_9CREN</name>
<dbReference type="SUPFAM" id="SSF52540">
    <property type="entry name" value="P-loop containing nucleoside triphosphate hydrolases"/>
    <property type="match status" value="1"/>
</dbReference>
<protein>
    <submittedName>
        <fullName evidence="12">DEAD/DEAH box helicase</fullName>
    </submittedName>
</protein>
<evidence type="ECO:0000256" key="7">
    <source>
        <dbReference type="ARBA" id="ARBA00023204"/>
    </source>
</evidence>
<evidence type="ECO:0000256" key="6">
    <source>
        <dbReference type="ARBA" id="ARBA00023125"/>
    </source>
</evidence>
<dbReference type="InterPro" id="IPR052511">
    <property type="entry name" value="ATP-dep_Helicase"/>
</dbReference>
<dbReference type="PANTHER" id="PTHR47962">
    <property type="entry name" value="ATP-DEPENDENT HELICASE LHR-RELATED-RELATED"/>
    <property type="match status" value="1"/>
</dbReference>
<dbReference type="InterPro" id="IPR013701">
    <property type="entry name" value="Lhr-like_DEAD/DEAH_assoc"/>
</dbReference>
<comment type="similarity">
    <text evidence="9">Belongs to the Lhr helicase family. Lhr-Core subfamily.</text>
</comment>
<dbReference type="GO" id="GO:0140097">
    <property type="term" value="F:catalytic activity, acting on DNA"/>
    <property type="evidence" value="ECO:0007669"/>
    <property type="project" value="UniProtKB-ARBA"/>
</dbReference>
<dbReference type="InterPro" id="IPR014001">
    <property type="entry name" value="Helicase_ATP-bd"/>
</dbReference>